<keyword evidence="2 8" id="KW-0813">Transport</keyword>
<dbReference type="RefSeq" id="WP_163075137.1">
    <property type="nucleotide sequence ID" value="NZ_CP048630.1"/>
</dbReference>
<feature type="domain" description="ABC transmembrane type-1" evidence="9">
    <location>
        <begin position="73"/>
        <end position="280"/>
    </location>
</feature>
<dbReference type="PANTHER" id="PTHR43357:SF4">
    <property type="entry name" value="INNER MEMBRANE ABC TRANSPORTER PERMEASE PROTEIN YDCV"/>
    <property type="match status" value="1"/>
</dbReference>
<evidence type="ECO:0000313" key="11">
    <source>
        <dbReference type="Proteomes" id="UP000464751"/>
    </source>
</evidence>
<evidence type="ECO:0000256" key="8">
    <source>
        <dbReference type="RuleBase" id="RU363032"/>
    </source>
</evidence>
<feature type="transmembrane region" description="Helical" evidence="8">
    <location>
        <begin position="77"/>
        <end position="96"/>
    </location>
</feature>
<keyword evidence="6 8" id="KW-1133">Transmembrane helix</keyword>
<feature type="transmembrane region" description="Helical" evidence="8">
    <location>
        <begin position="365"/>
        <end position="389"/>
    </location>
</feature>
<dbReference type="AlphaFoldDB" id="A0A6P1YMQ6"/>
<keyword evidence="4" id="KW-0997">Cell inner membrane</keyword>
<accession>A0A6P1YMQ6</accession>
<comment type="similarity">
    <text evidence="8">Belongs to the binding-protein-dependent transport system permease family.</text>
</comment>
<feature type="transmembrane region" description="Helical" evidence="8">
    <location>
        <begin position="309"/>
        <end position="335"/>
    </location>
</feature>
<dbReference type="GO" id="GO:0055085">
    <property type="term" value="P:transmembrane transport"/>
    <property type="evidence" value="ECO:0007669"/>
    <property type="project" value="InterPro"/>
</dbReference>
<feature type="transmembrane region" description="Helical" evidence="8">
    <location>
        <begin position="401"/>
        <end position="424"/>
    </location>
</feature>
<feature type="domain" description="ABC transmembrane type-1" evidence="9">
    <location>
        <begin position="366"/>
        <end position="556"/>
    </location>
</feature>
<gene>
    <name evidence="10" type="ORF">G3A50_09905</name>
</gene>
<evidence type="ECO:0000256" key="1">
    <source>
        <dbReference type="ARBA" id="ARBA00004429"/>
    </source>
</evidence>
<keyword evidence="5 8" id="KW-0812">Transmembrane</keyword>
<dbReference type="PROSITE" id="PS50928">
    <property type="entry name" value="ABC_TM1"/>
    <property type="match status" value="2"/>
</dbReference>
<dbReference type="SUPFAM" id="SSF161098">
    <property type="entry name" value="MetI-like"/>
    <property type="match status" value="2"/>
</dbReference>
<dbReference type="InterPro" id="IPR000515">
    <property type="entry name" value="MetI-like"/>
</dbReference>
<dbReference type="GO" id="GO:0005886">
    <property type="term" value="C:plasma membrane"/>
    <property type="evidence" value="ECO:0007669"/>
    <property type="project" value="UniProtKB-SubCell"/>
</dbReference>
<evidence type="ECO:0000256" key="3">
    <source>
        <dbReference type="ARBA" id="ARBA00022475"/>
    </source>
</evidence>
<dbReference type="Pfam" id="PF00528">
    <property type="entry name" value="BPD_transp_1"/>
    <property type="match status" value="2"/>
</dbReference>
<comment type="subcellular location">
    <subcellularLocation>
        <location evidence="1">Cell inner membrane</location>
        <topology evidence="1">Multi-pass membrane protein</topology>
    </subcellularLocation>
    <subcellularLocation>
        <location evidence="8">Cell membrane</location>
        <topology evidence="8">Multi-pass membrane protein</topology>
    </subcellularLocation>
</comment>
<name>A0A6P1YMQ6_9HYPH</name>
<sequence>MAIITIASPVRARGLPGWLRLENIVIGAAIAALVVLVVLPVLSLVLASVWQDGALTTEFFAEALTGRSYLRALGNSLILGGWTGLLSIVIGVPLAWAVSRTNVPGKGLIQLTATLSYLSPPFLTAIAFVNLFSPNAGVINVFLRDVLGLDIGFNIFTMSGLVFVTVLHTFPFVYLLASSALQSVDASYEEAAQILGASKLRTALTITLPLVAPAVLSGTLLAFVNAIALFGSQAIIGLPGRIVTLPTRIYSLFDYPPQFGTASALSLLFIAITVAALYLQRSFLAKRSYVTLAGKGARPQLMDLGPWRWVLFGACVATFIVAILLPYGSLIAVSFSKSWGLDFWQNLTFDNYRFVLIEYDVTRRAIINSLGLAIIAATVCVFLGAMISWIDVRTTLPGRKLLDYASLIPLGLPGIVMAVALLQFWLAMPIALYGTFAILLLAYVGRYVPLGVRAANSSLRQIDPSLEESARILGASWGYTMKEITLPLIKPGLFAGWLLVFVPVIQELSASILLFSSTSITLAVAVYNLYETGYTEPVAALAIVNMIIIATAIGIARRFGGSRLGLKTGTSGNSRPGVMG</sequence>
<keyword evidence="11" id="KW-1185">Reference proteome</keyword>
<feature type="transmembrane region" description="Helical" evidence="8">
    <location>
        <begin position="21"/>
        <end position="50"/>
    </location>
</feature>
<dbReference type="EMBL" id="CP048630">
    <property type="protein sequence ID" value="QIB33991.1"/>
    <property type="molecule type" value="Genomic_DNA"/>
</dbReference>
<feature type="transmembrane region" description="Helical" evidence="8">
    <location>
        <begin position="512"/>
        <end position="530"/>
    </location>
</feature>
<dbReference type="PANTHER" id="PTHR43357">
    <property type="entry name" value="INNER MEMBRANE ABC TRANSPORTER PERMEASE PROTEIN YDCV"/>
    <property type="match status" value="1"/>
</dbReference>
<proteinExistence type="inferred from homology"/>
<evidence type="ECO:0000256" key="5">
    <source>
        <dbReference type="ARBA" id="ARBA00022692"/>
    </source>
</evidence>
<dbReference type="Gene3D" id="1.10.3720.10">
    <property type="entry name" value="MetI-like"/>
    <property type="match status" value="2"/>
</dbReference>
<evidence type="ECO:0000256" key="2">
    <source>
        <dbReference type="ARBA" id="ARBA00022448"/>
    </source>
</evidence>
<reference evidence="10 11" key="1">
    <citation type="submission" date="2020-02" db="EMBL/GenBank/DDBJ databases">
        <authorList>
            <person name="Li G."/>
        </authorList>
    </citation>
    <scope>NUCLEOTIDE SEQUENCE [LARGE SCALE GENOMIC DNA]</scope>
    <source>
        <strain evidence="10 11">DSM 102029</strain>
    </source>
</reference>
<feature type="transmembrane region" description="Helical" evidence="8">
    <location>
        <begin position="488"/>
        <end position="506"/>
    </location>
</feature>
<evidence type="ECO:0000259" key="9">
    <source>
        <dbReference type="PROSITE" id="PS50928"/>
    </source>
</evidence>
<organism evidence="10 11">
    <name type="scientific">Ancylobacter pratisalsi</name>
    <dbReference type="NCBI Taxonomy" id="1745854"/>
    <lineage>
        <taxon>Bacteria</taxon>
        <taxon>Pseudomonadati</taxon>
        <taxon>Pseudomonadota</taxon>
        <taxon>Alphaproteobacteria</taxon>
        <taxon>Hyphomicrobiales</taxon>
        <taxon>Xanthobacteraceae</taxon>
        <taxon>Ancylobacter</taxon>
    </lineage>
</organism>
<dbReference type="InterPro" id="IPR035906">
    <property type="entry name" value="MetI-like_sf"/>
</dbReference>
<evidence type="ECO:0000313" key="10">
    <source>
        <dbReference type="EMBL" id="QIB33991.1"/>
    </source>
</evidence>
<feature type="transmembrane region" description="Helical" evidence="8">
    <location>
        <begin position="430"/>
        <end position="448"/>
    </location>
</feature>
<keyword evidence="3" id="KW-1003">Cell membrane</keyword>
<feature type="transmembrane region" description="Helical" evidence="8">
    <location>
        <begin position="537"/>
        <end position="556"/>
    </location>
</feature>
<feature type="transmembrane region" description="Helical" evidence="8">
    <location>
        <begin position="258"/>
        <end position="279"/>
    </location>
</feature>
<evidence type="ECO:0000256" key="7">
    <source>
        <dbReference type="ARBA" id="ARBA00023136"/>
    </source>
</evidence>
<feature type="transmembrane region" description="Helical" evidence="8">
    <location>
        <begin position="210"/>
        <end position="238"/>
    </location>
</feature>
<evidence type="ECO:0000256" key="4">
    <source>
        <dbReference type="ARBA" id="ARBA00022519"/>
    </source>
</evidence>
<feature type="transmembrane region" description="Helical" evidence="8">
    <location>
        <begin position="151"/>
        <end position="177"/>
    </location>
</feature>
<keyword evidence="7 8" id="KW-0472">Membrane</keyword>
<evidence type="ECO:0000256" key="6">
    <source>
        <dbReference type="ARBA" id="ARBA00022989"/>
    </source>
</evidence>
<dbReference type="KEGG" id="apra:G3A50_09905"/>
<dbReference type="Proteomes" id="UP000464751">
    <property type="component" value="Chromosome"/>
</dbReference>
<protein>
    <submittedName>
        <fullName evidence="10">Iron ABC transporter permease</fullName>
    </submittedName>
</protein>
<dbReference type="CDD" id="cd06261">
    <property type="entry name" value="TM_PBP2"/>
    <property type="match status" value="2"/>
</dbReference>